<evidence type="ECO:0000313" key="1">
    <source>
        <dbReference type="EMBL" id="AWB66171.1"/>
    </source>
</evidence>
<dbReference type="Proteomes" id="UP000244441">
    <property type="component" value="Chromosome"/>
</dbReference>
<dbReference type="AlphaFoldDB" id="A0A2S0VPM6"/>
<gene>
    <name evidence="1" type="ORF">C2869_06850</name>
</gene>
<keyword evidence="2" id="KW-1185">Reference proteome</keyword>
<protein>
    <submittedName>
        <fullName evidence="1">Uncharacterized protein</fullName>
    </submittedName>
</protein>
<organism evidence="1 2">
    <name type="scientific">Saccharobesus litoralis</name>
    <dbReference type="NCBI Taxonomy" id="2172099"/>
    <lineage>
        <taxon>Bacteria</taxon>
        <taxon>Pseudomonadati</taxon>
        <taxon>Pseudomonadota</taxon>
        <taxon>Gammaproteobacteria</taxon>
        <taxon>Alteromonadales</taxon>
        <taxon>Alteromonadaceae</taxon>
        <taxon>Saccharobesus</taxon>
    </lineage>
</organism>
<reference evidence="1 2" key="1">
    <citation type="submission" date="2018-01" db="EMBL/GenBank/DDBJ databases">
        <title>Genome sequence of a Cantenovulum-like bacteria.</title>
        <authorList>
            <person name="Tan W.R."/>
            <person name="Lau N.-S."/>
            <person name="Go F."/>
            <person name="Amirul A.-A.A."/>
        </authorList>
    </citation>
    <scope>NUCLEOTIDE SEQUENCE [LARGE SCALE GENOMIC DNA]</scope>
    <source>
        <strain evidence="1 2">CCB-QB4</strain>
    </source>
</reference>
<dbReference type="EMBL" id="CP026604">
    <property type="protein sequence ID" value="AWB66171.1"/>
    <property type="molecule type" value="Genomic_DNA"/>
</dbReference>
<proteinExistence type="predicted"/>
<evidence type="ECO:0000313" key="2">
    <source>
        <dbReference type="Proteomes" id="UP000244441"/>
    </source>
</evidence>
<sequence length="62" mass="7123">MTLHVSIDSLVFEQTERGPDDELRLQFEAISHFDADEKKIIKALLEGMILKHETKRIAQISS</sequence>
<name>A0A2S0VPM6_9ALTE</name>
<dbReference type="KEGG" id="cate:C2869_06850"/>
<dbReference type="OrthoDB" id="6307340at2"/>
<dbReference type="RefSeq" id="WP_108602243.1">
    <property type="nucleotide sequence ID" value="NZ_CP026604.1"/>
</dbReference>
<accession>A0A2S0VPM6</accession>